<evidence type="ECO:0000313" key="2">
    <source>
        <dbReference type="Proteomes" id="UP001078443"/>
    </source>
</evidence>
<keyword evidence="2" id="KW-1185">Reference proteome</keyword>
<name>A0ABT4D2Y6_9CLOT</name>
<protein>
    <submittedName>
        <fullName evidence="1">Uncharacterized protein</fullName>
    </submittedName>
</protein>
<proteinExistence type="predicted"/>
<accession>A0ABT4D2Y6</accession>
<dbReference type="RefSeq" id="WP_268041333.1">
    <property type="nucleotide sequence ID" value="NZ_JAPQER010000004.1"/>
</dbReference>
<evidence type="ECO:0000313" key="1">
    <source>
        <dbReference type="EMBL" id="MCY6485017.1"/>
    </source>
</evidence>
<dbReference type="EMBL" id="JAPQER010000004">
    <property type="protein sequence ID" value="MCY6485017.1"/>
    <property type="molecule type" value="Genomic_DNA"/>
</dbReference>
<reference evidence="1" key="1">
    <citation type="submission" date="2022-12" db="EMBL/GenBank/DDBJ databases">
        <authorList>
            <person name="Wang J."/>
        </authorList>
    </citation>
    <scope>NUCLEOTIDE SEQUENCE</scope>
    <source>
        <strain evidence="1">HY-45-18</strain>
    </source>
</reference>
<dbReference type="Proteomes" id="UP001078443">
    <property type="component" value="Unassembled WGS sequence"/>
</dbReference>
<sequence>MVQINNSKNKLNNLEDYLCKNGYTLENFYNNINTDVLGTRTPHSSISAINTGLLNENEIDEKEPK</sequence>
<organism evidence="1 2">
    <name type="scientific">Clostridium aestuarii</name>
    <dbReference type="NCBI Taxonomy" id="338193"/>
    <lineage>
        <taxon>Bacteria</taxon>
        <taxon>Bacillati</taxon>
        <taxon>Bacillota</taxon>
        <taxon>Clostridia</taxon>
        <taxon>Eubacteriales</taxon>
        <taxon>Clostridiaceae</taxon>
        <taxon>Clostridium</taxon>
    </lineage>
</organism>
<gene>
    <name evidence="1" type="ORF">OW763_11745</name>
</gene>
<comment type="caution">
    <text evidence="1">The sequence shown here is derived from an EMBL/GenBank/DDBJ whole genome shotgun (WGS) entry which is preliminary data.</text>
</comment>